<protein>
    <submittedName>
        <fullName evidence="2">Uncharacterized protein</fullName>
    </submittedName>
</protein>
<feature type="region of interest" description="Disordered" evidence="1">
    <location>
        <begin position="1"/>
        <end position="93"/>
    </location>
</feature>
<feature type="compositionally biased region" description="Basic and acidic residues" evidence="1">
    <location>
        <begin position="77"/>
        <end position="86"/>
    </location>
</feature>
<accession>A0A8J2KTJ7</accession>
<dbReference type="AlphaFoldDB" id="A0A8J2KTJ7"/>
<reference evidence="2" key="1">
    <citation type="submission" date="2021-06" db="EMBL/GenBank/DDBJ databases">
        <authorList>
            <person name="Hodson N. C."/>
            <person name="Mongue J. A."/>
            <person name="Jaron S. K."/>
        </authorList>
    </citation>
    <scope>NUCLEOTIDE SEQUENCE</scope>
</reference>
<gene>
    <name evidence="2" type="ORF">AFUS01_LOCUS33223</name>
</gene>
<evidence type="ECO:0000313" key="3">
    <source>
        <dbReference type="Proteomes" id="UP000708208"/>
    </source>
</evidence>
<evidence type="ECO:0000313" key="2">
    <source>
        <dbReference type="EMBL" id="CAG7822984.1"/>
    </source>
</evidence>
<feature type="non-terminal residue" evidence="2">
    <location>
        <position position="1"/>
    </location>
</feature>
<sequence length="93" mass="10943">DDLANFSQDYPRYFPRQGSLRQHHHFHPYYPPSTTRQVRRSTPERPTIRVPRTRNFVRDERNPRGGHVRLNGSPPEPRAHSAEARETTPTSFP</sequence>
<proteinExistence type="predicted"/>
<dbReference type="EMBL" id="CAJVCH010527995">
    <property type="protein sequence ID" value="CAG7822984.1"/>
    <property type="molecule type" value="Genomic_DNA"/>
</dbReference>
<evidence type="ECO:0000256" key="1">
    <source>
        <dbReference type="SAM" id="MobiDB-lite"/>
    </source>
</evidence>
<comment type="caution">
    <text evidence="2">The sequence shown here is derived from an EMBL/GenBank/DDBJ whole genome shotgun (WGS) entry which is preliminary data.</text>
</comment>
<organism evidence="2 3">
    <name type="scientific">Allacma fusca</name>
    <dbReference type="NCBI Taxonomy" id="39272"/>
    <lineage>
        <taxon>Eukaryota</taxon>
        <taxon>Metazoa</taxon>
        <taxon>Ecdysozoa</taxon>
        <taxon>Arthropoda</taxon>
        <taxon>Hexapoda</taxon>
        <taxon>Collembola</taxon>
        <taxon>Symphypleona</taxon>
        <taxon>Sminthuridae</taxon>
        <taxon>Allacma</taxon>
    </lineage>
</organism>
<keyword evidence="3" id="KW-1185">Reference proteome</keyword>
<dbReference type="Proteomes" id="UP000708208">
    <property type="component" value="Unassembled WGS sequence"/>
</dbReference>
<name>A0A8J2KTJ7_9HEXA</name>